<feature type="compositionally biased region" description="Basic and acidic residues" evidence="1">
    <location>
        <begin position="40"/>
        <end position="58"/>
    </location>
</feature>
<gene>
    <name evidence="2" type="ORF">GRF29_1536g159902</name>
</gene>
<keyword evidence="3" id="KW-1185">Reference proteome</keyword>
<evidence type="ECO:0000313" key="2">
    <source>
        <dbReference type="EMBL" id="KAK3196967.1"/>
    </source>
</evidence>
<dbReference type="Proteomes" id="UP001280581">
    <property type="component" value="Unassembled WGS sequence"/>
</dbReference>
<sequence>MSRQNGNTGEPAEADLAQAFKELARGESTATALENHLDSLEKKIEEMLAKAEEEEKSRQPQSTPSGSSQSNEDKPAA</sequence>
<comment type="caution">
    <text evidence="2">The sequence shown here is derived from an EMBL/GenBank/DDBJ whole genome shotgun (WGS) entry which is preliminary data.</text>
</comment>
<feature type="compositionally biased region" description="Low complexity" evidence="1">
    <location>
        <begin position="59"/>
        <end position="70"/>
    </location>
</feature>
<name>A0AAN6LPP2_9PLEO</name>
<accession>A0AAN6LPP2</accession>
<feature type="region of interest" description="Disordered" evidence="1">
    <location>
        <begin position="40"/>
        <end position="77"/>
    </location>
</feature>
<dbReference type="AlphaFoldDB" id="A0AAN6LPP2"/>
<reference evidence="2 3" key="1">
    <citation type="submission" date="2021-02" db="EMBL/GenBank/DDBJ databases">
        <title>Genome assembly of Pseudopithomyces chartarum.</title>
        <authorList>
            <person name="Jauregui R."/>
            <person name="Singh J."/>
            <person name="Voisey C."/>
        </authorList>
    </citation>
    <scope>NUCLEOTIDE SEQUENCE [LARGE SCALE GENOMIC DNA]</scope>
    <source>
        <strain evidence="2 3">AGR01</strain>
    </source>
</reference>
<dbReference type="EMBL" id="WVTA01000021">
    <property type="protein sequence ID" value="KAK3196967.1"/>
    <property type="molecule type" value="Genomic_DNA"/>
</dbReference>
<evidence type="ECO:0000256" key="1">
    <source>
        <dbReference type="SAM" id="MobiDB-lite"/>
    </source>
</evidence>
<evidence type="ECO:0000313" key="3">
    <source>
        <dbReference type="Proteomes" id="UP001280581"/>
    </source>
</evidence>
<organism evidence="2 3">
    <name type="scientific">Pseudopithomyces chartarum</name>
    <dbReference type="NCBI Taxonomy" id="1892770"/>
    <lineage>
        <taxon>Eukaryota</taxon>
        <taxon>Fungi</taxon>
        <taxon>Dikarya</taxon>
        <taxon>Ascomycota</taxon>
        <taxon>Pezizomycotina</taxon>
        <taxon>Dothideomycetes</taxon>
        <taxon>Pleosporomycetidae</taxon>
        <taxon>Pleosporales</taxon>
        <taxon>Massarineae</taxon>
        <taxon>Didymosphaeriaceae</taxon>
        <taxon>Pseudopithomyces</taxon>
    </lineage>
</organism>
<protein>
    <submittedName>
        <fullName evidence="2">Uncharacterized protein</fullName>
    </submittedName>
</protein>
<proteinExistence type="predicted"/>